<accession>A0A0G1YXG9</accession>
<keyword evidence="1" id="KW-0812">Transmembrane</keyword>
<comment type="caution">
    <text evidence="2">The sequence shown here is derived from an EMBL/GenBank/DDBJ whole genome shotgun (WGS) entry which is preliminary data.</text>
</comment>
<evidence type="ECO:0000313" key="2">
    <source>
        <dbReference type="EMBL" id="KKW47976.1"/>
    </source>
</evidence>
<name>A0A0G1YXG9_9BACT</name>
<keyword evidence="1" id="KW-0472">Membrane</keyword>
<proteinExistence type="predicted"/>
<dbReference type="EMBL" id="LCSD01000001">
    <property type="protein sequence ID" value="KKW47976.1"/>
    <property type="molecule type" value="Genomic_DNA"/>
</dbReference>
<gene>
    <name evidence="2" type="ORF">UY98_C0001G0023</name>
</gene>
<evidence type="ECO:0000313" key="3">
    <source>
        <dbReference type="Proteomes" id="UP000034789"/>
    </source>
</evidence>
<reference evidence="2 3" key="1">
    <citation type="journal article" date="2015" name="Nature">
        <title>rRNA introns, odd ribosomes, and small enigmatic genomes across a large radiation of phyla.</title>
        <authorList>
            <person name="Brown C.T."/>
            <person name="Hug L.A."/>
            <person name="Thomas B.C."/>
            <person name="Sharon I."/>
            <person name="Castelle C.J."/>
            <person name="Singh A."/>
            <person name="Wilkins M.J."/>
            <person name="Williams K.H."/>
            <person name="Banfield J.F."/>
        </authorList>
    </citation>
    <scope>NUCLEOTIDE SEQUENCE [LARGE SCALE GENOMIC DNA]</scope>
</reference>
<feature type="transmembrane region" description="Helical" evidence="1">
    <location>
        <begin position="210"/>
        <end position="229"/>
    </location>
</feature>
<evidence type="ECO:0000256" key="1">
    <source>
        <dbReference type="SAM" id="Phobius"/>
    </source>
</evidence>
<organism evidence="2 3">
    <name type="scientific">Candidatus Kaiserbacteria bacterium GW2011_GWA2_58_9</name>
    <dbReference type="NCBI Taxonomy" id="1618672"/>
    <lineage>
        <taxon>Bacteria</taxon>
        <taxon>Candidatus Kaiseribacteriota</taxon>
    </lineage>
</organism>
<keyword evidence="1" id="KW-1133">Transmembrane helix</keyword>
<dbReference type="AlphaFoldDB" id="A0A0G1YXG9"/>
<sequence length="238" mass="26201">MIEIRRPFTRYACWRMCETMVSQLNSRSGKTFGSGSKTTIVPWRPEAPIFFTFETGLPPSLYSCAYFPPSRCTSARTETESALTTETPTPCKPPETLYPSPPNFPPAWSFVITVSSAETFVFGWMSTGIPRPLSATRTRLPGRSAISMSFANPPIASSRELSNTSQTRWCRPALPVVPMYMPGRRRTASSPSRTVMSLAPYDPAERVCPILGAISLTFFALVLAIVRLFSVAKKGPVG</sequence>
<dbReference type="Proteomes" id="UP000034789">
    <property type="component" value="Unassembled WGS sequence"/>
</dbReference>
<protein>
    <submittedName>
        <fullName evidence="2">Uncharacterized protein</fullName>
    </submittedName>
</protein>